<dbReference type="InterPro" id="IPR019639">
    <property type="entry name" value="DUF2505"/>
</dbReference>
<dbReference type="Pfam" id="PF10698">
    <property type="entry name" value="DUF2505"/>
    <property type="match status" value="1"/>
</dbReference>
<reference evidence="1 2" key="1">
    <citation type="submission" date="2018-11" db="EMBL/GenBank/DDBJ databases">
        <title>Genomes From Bacteria Associated with the Canine Oral Cavity: a Test Case for Automated Genome-Based Taxonomic Assignment.</title>
        <authorList>
            <person name="Coil D.A."/>
            <person name="Jospin G."/>
            <person name="Darling A.E."/>
            <person name="Wallis C."/>
            <person name="Davis I.J."/>
            <person name="Harris S."/>
            <person name="Eisen J.A."/>
            <person name="Holcombe L.J."/>
            <person name="O'Flynn C."/>
        </authorList>
    </citation>
    <scope>NUCLEOTIDE SEQUENCE [LARGE SCALE GENOMIC DNA]</scope>
    <source>
        <strain evidence="1 2">OH770</strain>
    </source>
</reference>
<gene>
    <name evidence="1" type="ORF">EII11_06660</name>
</gene>
<evidence type="ECO:0000313" key="2">
    <source>
        <dbReference type="Proteomes" id="UP000280444"/>
    </source>
</evidence>
<dbReference type="OrthoDB" id="3266819at2"/>
<name>A0A3P1SE66_9ACTO</name>
<protein>
    <submittedName>
        <fullName evidence="1">DUF2505 domain-containing protein</fullName>
    </submittedName>
</protein>
<dbReference type="Proteomes" id="UP000280444">
    <property type="component" value="Unassembled WGS sequence"/>
</dbReference>
<sequence>MRFEHTITYPAPLETVAAMLTDVEYTKGRFAAARVNAKVEAAPANPSSIIARIPLDASLLPEPANRFVPADTVITLTETWEPLSGSTLSGTAVGDFPGLPIRMTSQSQCIEENGVTQRTITGELTVSIPFMGGRIEQMIEGHLGSLVRQEEEFAAHWLTSSE</sequence>
<dbReference type="RefSeq" id="WP_124870479.1">
    <property type="nucleotide sequence ID" value="NZ_RQZF01000005.1"/>
</dbReference>
<keyword evidence="2" id="KW-1185">Reference proteome</keyword>
<evidence type="ECO:0000313" key="1">
    <source>
        <dbReference type="EMBL" id="RRC95309.1"/>
    </source>
</evidence>
<comment type="caution">
    <text evidence="1">The sequence shown here is derived from an EMBL/GenBank/DDBJ whole genome shotgun (WGS) entry which is preliminary data.</text>
</comment>
<dbReference type="EMBL" id="RQZF01000005">
    <property type="protein sequence ID" value="RRC95309.1"/>
    <property type="molecule type" value="Genomic_DNA"/>
</dbReference>
<proteinExistence type="predicted"/>
<organism evidence="1 2">
    <name type="scientific">Schaalia canis</name>
    <dbReference type="NCBI Taxonomy" id="100469"/>
    <lineage>
        <taxon>Bacteria</taxon>
        <taxon>Bacillati</taxon>
        <taxon>Actinomycetota</taxon>
        <taxon>Actinomycetes</taxon>
        <taxon>Actinomycetales</taxon>
        <taxon>Actinomycetaceae</taxon>
        <taxon>Schaalia</taxon>
    </lineage>
</organism>
<accession>A0A3P1SE66</accession>
<dbReference type="AlphaFoldDB" id="A0A3P1SE66"/>